<keyword evidence="1 2" id="KW-0732">Signal</keyword>
<reference evidence="5 6" key="1">
    <citation type="submission" date="2023-07" db="EMBL/GenBank/DDBJ databases">
        <title>Bacillus lucianemedeirus sp. nov, a new species isolated from an immunobiological production facility.</title>
        <authorList>
            <person name="Costa L.V."/>
            <person name="Miranda R.V.S.L."/>
            <person name="Brandao M.L.L."/>
            <person name="Reis C.M.F."/>
            <person name="Frazao A.M."/>
            <person name="Cruz F.V."/>
            <person name="Baio P.V.P."/>
            <person name="Veras J.F.C."/>
            <person name="Ramos J.N."/>
            <person name="Vieira V."/>
        </authorList>
    </citation>
    <scope>NUCLEOTIDE SEQUENCE [LARGE SCALE GENOMIC DNA]</scope>
    <source>
        <strain evidence="5 6">B190/17</strain>
    </source>
</reference>
<feature type="chain" id="PRO_5047464218" evidence="2">
    <location>
        <begin position="21"/>
        <end position="354"/>
    </location>
</feature>
<evidence type="ECO:0000313" key="5">
    <source>
        <dbReference type="EMBL" id="MFK2826247.1"/>
    </source>
</evidence>
<gene>
    <name evidence="5" type="ORF">QYG89_11280</name>
</gene>
<keyword evidence="6" id="KW-1185">Reference proteome</keyword>
<dbReference type="EMBL" id="JAUIYO010000008">
    <property type="protein sequence ID" value="MFK2826247.1"/>
    <property type="molecule type" value="Genomic_DNA"/>
</dbReference>
<feature type="domain" description="DUF4352" evidence="3">
    <location>
        <begin position="32"/>
        <end position="143"/>
    </location>
</feature>
<dbReference type="InterPro" id="IPR029051">
    <property type="entry name" value="DUF4352"/>
</dbReference>
<proteinExistence type="predicted"/>
<evidence type="ECO:0000256" key="2">
    <source>
        <dbReference type="SAM" id="SignalP"/>
    </source>
</evidence>
<protein>
    <submittedName>
        <fullName evidence="5">DUF5105 domain-containing protein</fullName>
    </submittedName>
</protein>
<dbReference type="InterPro" id="IPR031343">
    <property type="entry name" value="DUF5105"/>
</dbReference>
<evidence type="ECO:0000256" key="1">
    <source>
        <dbReference type="ARBA" id="ARBA00022729"/>
    </source>
</evidence>
<dbReference type="InterPro" id="IPR029050">
    <property type="entry name" value="Immunoprotect_excell_Ig-like"/>
</dbReference>
<dbReference type="Proteomes" id="UP001619911">
    <property type="component" value="Unassembled WGS sequence"/>
</dbReference>
<dbReference type="PROSITE" id="PS51257">
    <property type="entry name" value="PROKAR_LIPOPROTEIN"/>
    <property type="match status" value="1"/>
</dbReference>
<evidence type="ECO:0000259" key="3">
    <source>
        <dbReference type="Pfam" id="PF11611"/>
    </source>
</evidence>
<name>A0ABW8I9S4_9BACI</name>
<dbReference type="Gene3D" id="2.60.40.1240">
    <property type="match status" value="1"/>
</dbReference>
<sequence>MMNKKAGILALILAAMLVLAACGGSGAKKASGESGKSKIAEVTIDKAQYILAGDDGEAQDKEAGLLAVKVKVKNASKSSINVSAYNGVYLYDGDEQLNPEQSVYIRGLDLQNEGNGDIGAGKVKAMTFYFNVEKDKKYEIGVTPRLSDPGEKADEILLELDTAKYAKSFDQLQDPAKALMAYIDTIYFGKENSNYEKYVTADKEAIGAEAKSAFKKQLGSSLPENISDTEIEKYYSSYKAALSEKAKIEANTIAHAEGKAVVKLNYSTVSLRDLYEKLYNYQKEYRENTGEYDSEKEKQYAFSKFDAIVKSLEVINSQNGSEIKMVENDGKWTVDHSDSYTDYLVEAFAKGSAY</sequence>
<accession>A0ABW8I9S4</accession>
<evidence type="ECO:0000313" key="6">
    <source>
        <dbReference type="Proteomes" id="UP001619911"/>
    </source>
</evidence>
<comment type="caution">
    <text evidence="5">The sequence shown here is derived from an EMBL/GenBank/DDBJ whole genome shotgun (WGS) entry which is preliminary data.</text>
</comment>
<feature type="signal peptide" evidence="2">
    <location>
        <begin position="1"/>
        <end position="20"/>
    </location>
</feature>
<dbReference type="RefSeq" id="WP_404317323.1">
    <property type="nucleotide sequence ID" value="NZ_JAUIYO010000008.1"/>
</dbReference>
<dbReference type="Pfam" id="PF17118">
    <property type="entry name" value="DUF5105"/>
    <property type="match status" value="1"/>
</dbReference>
<feature type="domain" description="DUF5105" evidence="4">
    <location>
        <begin position="165"/>
        <end position="348"/>
    </location>
</feature>
<evidence type="ECO:0000259" key="4">
    <source>
        <dbReference type="Pfam" id="PF17118"/>
    </source>
</evidence>
<dbReference type="Pfam" id="PF11611">
    <property type="entry name" value="DUF4352"/>
    <property type="match status" value="1"/>
</dbReference>
<organism evidence="5 6">
    <name type="scientific">Bacillus lumedeiriae</name>
    <dbReference type="NCBI Taxonomy" id="3058829"/>
    <lineage>
        <taxon>Bacteria</taxon>
        <taxon>Bacillati</taxon>
        <taxon>Bacillota</taxon>
        <taxon>Bacilli</taxon>
        <taxon>Bacillales</taxon>
        <taxon>Bacillaceae</taxon>
        <taxon>Bacillus</taxon>
    </lineage>
</organism>